<name>A0A8J5K660_HOMAM</name>
<accession>A0A8J5K660</accession>
<protein>
    <submittedName>
        <fullName evidence="2">Putative Endonuclease-reverse transcriptase-containing protein 1</fullName>
    </submittedName>
</protein>
<dbReference type="Pfam" id="PF14529">
    <property type="entry name" value="Exo_endo_phos_2"/>
    <property type="match status" value="1"/>
</dbReference>
<keyword evidence="3" id="KW-1185">Reference proteome</keyword>
<dbReference type="PANTHER" id="PTHR33273">
    <property type="entry name" value="DOMAIN-CONTAINING PROTEIN, PUTATIVE-RELATED"/>
    <property type="match status" value="1"/>
</dbReference>
<dbReference type="InterPro" id="IPR036691">
    <property type="entry name" value="Endo/exonu/phosph_ase_sf"/>
</dbReference>
<dbReference type="Gene3D" id="3.30.420.10">
    <property type="entry name" value="Ribonuclease H-like superfamily/Ribonuclease H"/>
    <property type="match status" value="1"/>
</dbReference>
<sequence length="348" mass="38021">MILVRATIPSSEVEPVHCGDGVEAQAIRIHLANDSLVVYNIYKPPTKRLEAGELLTQATQELVLIAGDFNAHHPTINSTTRMNLDGRHLVELLTDVPEITLINTGEPTHILGGTLDLTFISTELVPVAQWEVDDELTSDHLATTTTLRMELLPPPPPCFATKLITRAREGDIKNGLLRALNLNRDVFNKKTWLLCAADAVNRLKLKDTILSKGPDTMSPDYSTPAPWESPPAIFNILQTGTRKADCSPHELRQIAERNMKALTPHNSTVYYTDGSVETTSTKAGAAFTIEGGNTSLWRTSDGCSTLQVELAAILGALRHASINSQQGIHSEQCLVSELGQSVAVCEYW</sequence>
<keyword evidence="2" id="KW-0540">Nuclease</keyword>
<comment type="caution">
    <text evidence="2">The sequence shown here is derived from an EMBL/GenBank/DDBJ whole genome shotgun (WGS) entry which is preliminary data.</text>
</comment>
<dbReference type="InterPro" id="IPR036397">
    <property type="entry name" value="RNaseH_sf"/>
</dbReference>
<reference evidence="2" key="1">
    <citation type="journal article" date="2021" name="Sci. Adv.">
        <title>The American lobster genome reveals insights on longevity, neural, and immune adaptations.</title>
        <authorList>
            <person name="Polinski J.M."/>
            <person name="Zimin A.V."/>
            <person name="Clark K.F."/>
            <person name="Kohn A.B."/>
            <person name="Sadowski N."/>
            <person name="Timp W."/>
            <person name="Ptitsyn A."/>
            <person name="Khanna P."/>
            <person name="Romanova D.Y."/>
            <person name="Williams P."/>
            <person name="Greenwood S.J."/>
            <person name="Moroz L.L."/>
            <person name="Walt D.R."/>
            <person name="Bodnar A.G."/>
        </authorList>
    </citation>
    <scope>NUCLEOTIDE SEQUENCE</scope>
    <source>
        <strain evidence="2">GMGI-L3</strain>
    </source>
</reference>
<evidence type="ECO:0000259" key="1">
    <source>
        <dbReference type="Pfam" id="PF14529"/>
    </source>
</evidence>
<organism evidence="2 3">
    <name type="scientific">Homarus americanus</name>
    <name type="common">American lobster</name>
    <dbReference type="NCBI Taxonomy" id="6706"/>
    <lineage>
        <taxon>Eukaryota</taxon>
        <taxon>Metazoa</taxon>
        <taxon>Ecdysozoa</taxon>
        <taxon>Arthropoda</taxon>
        <taxon>Crustacea</taxon>
        <taxon>Multicrustacea</taxon>
        <taxon>Malacostraca</taxon>
        <taxon>Eumalacostraca</taxon>
        <taxon>Eucarida</taxon>
        <taxon>Decapoda</taxon>
        <taxon>Pleocyemata</taxon>
        <taxon>Astacidea</taxon>
        <taxon>Nephropoidea</taxon>
        <taxon>Nephropidae</taxon>
        <taxon>Homarus</taxon>
    </lineage>
</organism>
<dbReference type="GO" id="GO:0004519">
    <property type="term" value="F:endonuclease activity"/>
    <property type="evidence" value="ECO:0007669"/>
    <property type="project" value="UniProtKB-KW"/>
</dbReference>
<dbReference type="Proteomes" id="UP000747542">
    <property type="component" value="Unassembled WGS sequence"/>
</dbReference>
<keyword evidence="2" id="KW-0255">Endonuclease</keyword>
<keyword evidence="2" id="KW-0378">Hydrolase</keyword>
<dbReference type="SUPFAM" id="SSF56219">
    <property type="entry name" value="DNase I-like"/>
    <property type="match status" value="1"/>
</dbReference>
<proteinExistence type="predicted"/>
<evidence type="ECO:0000313" key="3">
    <source>
        <dbReference type="Proteomes" id="UP000747542"/>
    </source>
</evidence>
<evidence type="ECO:0000313" key="2">
    <source>
        <dbReference type="EMBL" id="KAG7168393.1"/>
    </source>
</evidence>
<dbReference type="Gene3D" id="3.60.10.10">
    <property type="entry name" value="Endonuclease/exonuclease/phosphatase"/>
    <property type="match status" value="1"/>
</dbReference>
<dbReference type="EMBL" id="JAHLQT010020073">
    <property type="protein sequence ID" value="KAG7168393.1"/>
    <property type="molecule type" value="Genomic_DNA"/>
</dbReference>
<dbReference type="GO" id="GO:0003676">
    <property type="term" value="F:nucleic acid binding"/>
    <property type="evidence" value="ECO:0007669"/>
    <property type="project" value="InterPro"/>
</dbReference>
<feature type="domain" description="Endonuclease/exonuclease/phosphatase" evidence="1">
    <location>
        <begin position="37"/>
        <end position="143"/>
    </location>
</feature>
<dbReference type="SUPFAM" id="SSF53098">
    <property type="entry name" value="Ribonuclease H-like"/>
    <property type="match status" value="1"/>
</dbReference>
<dbReference type="PANTHER" id="PTHR33273:SF4">
    <property type="entry name" value="ENDONUCLEASE_EXONUCLEASE_PHOSPHATASE DOMAIN-CONTAINING PROTEIN"/>
    <property type="match status" value="1"/>
</dbReference>
<dbReference type="InterPro" id="IPR005135">
    <property type="entry name" value="Endo/exonuclease/phosphatase"/>
</dbReference>
<dbReference type="InterPro" id="IPR012337">
    <property type="entry name" value="RNaseH-like_sf"/>
</dbReference>
<gene>
    <name evidence="2" type="ORF">Hamer_G002423</name>
</gene>
<dbReference type="AlphaFoldDB" id="A0A8J5K660"/>